<evidence type="ECO:0000256" key="11">
    <source>
        <dbReference type="PROSITE-ProRule" id="PRU01360"/>
    </source>
</evidence>
<dbReference type="InterPro" id="IPR012910">
    <property type="entry name" value="Plug_dom"/>
</dbReference>
<feature type="region of interest" description="Disordered" evidence="13">
    <location>
        <begin position="466"/>
        <end position="486"/>
    </location>
</feature>
<keyword evidence="3 11" id="KW-1134">Transmembrane beta strand</keyword>
<dbReference type="SUPFAM" id="SSF56935">
    <property type="entry name" value="Porins"/>
    <property type="match status" value="1"/>
</dbReference>
<keyword evidence="7" id="KW-0406">Ion transport</keyword>
<comment type="similarity">
    <text evidence="11 12">Belongs to the TonB-dependent receptor family.</text>
</comment>
<keyword evidence="9 11" id="KW-0472">Membrane</keyword>
<evidence type="ECO:0000256" key="1">
    <source>
        <dbReference type="ARBA" id="ARBA00004571"/>
    </source>
</evidence>
<evidence type="ECO:0000256" key="5">
    <source>
        <dbReference type="ARBA" id="ARBA00022692"/>
    </source>
</evidence>
<dbReference type="InterPro" id="IPR000531">
    <property type="entry name" value="Beta-barrel_TonB"/>
</dbReference>
<evidence type="ECO:0000313" key="17">
    <source>
        <dbReference type="EMBL" id="MTV39419.1"/>
    </source>
</evidence>
<keyword evidence="14" id="KW-0732">Signal</keyword>
<evidence type="ECO:0000256" key="12">
    <source>
        <dbReference type="RuleBase" id="RU003357"/>
    </source>
</evidence>
<accession>A0A6L6PL61</accession>
<gene>
    <name evidence="17" type="ORF">GM676_17760</name>
</gene>
<dbReference type="Pfam" id="PF07715">
    <property type="entry name" value="Plug"/>
    <property type="match status" value="1"/>
</dbReference>
<dbReference type="PANTHER" id="PTHR32552">
    <property type="entry name" value="FERRICHROME IRON RECEPTOR-RELATED"/>
    <property type="match status" value="1"/>
</dbReference>
<name>A0A6L6PL61_9BURK</name>
<dbReference type="PANTHER" id="PTHR32552:SF81">
    <property type="entry name" value="TONB-DEPENDENT OUTER MEMBRANE RECEPTOR"/>
    <property type="match status" value="1"/>
</dbReference>
<proteinExistence type="inferred from homology"/>
<dbReference type="OrthoDB" id="8538693at2"/>
<evidence type="ECO:0000256" key="13">
    <source>
        <dbReference type="SAM" id="MobiDB-lite"/>
    </source>
</evidence>
<evidence type="ECO:0000256" key="14">
    <source>
        <dbReference type="SAM" id="SignalP"/>
    </source>
</evidence>
<evidence type="ECO:0000256" key="7">
    <source>
        <dbReference type="ARBA" id="ARBA00023065"/>
    </source>
</evidence>
<evidence type="ECO:0000256" key="3">
    <source>
        <dbReference type="ARBA" id="ARBA00022452"/>
    </source>
</evidence>
<feature type="signal peptide" evidence="14">
    <location>
        <begin position="1"/>
        <end position="19"/>
    </location>
</feature>
<dbReference type="GO" id="GO:0009279">
    <property type="term" value="C:cell outer membrane"/>
    <property type="evidence" value="ECO:0007669"/>
    <property type="project" value="UniProtKB-SubCell"/>
</dbReference>
<comment type="subcellular location">
    <subcellularLocation>
        <location evidence="1 11">Cell outer membrane</location>
        <topology evidence="1 11">Multi-pass membrane protein</topology>
    </subcellularLocation>
</comment>
<feature type="chain" id="PRO_5027032014" evidence="14">
    <location>
        <begin position="20"/>
        <end position="750"/>
    </location>
</feature>
<evidence type="ECO:0000256" key="8">
    <source>
        <dbReference type="ARBA" id="ARBA00023077"/>
    </source>
</evidence>
<dbReference type="InterPro" id="IPR036942">
    <property type="entry name" value="Beta-barrel_TonB_sf"/>
</dbReference>
<keyword evidence="2 11" id="KW-0813">Transport</keyword>
<feature type="domain" description="TonB-dependent receptor plug" evidence="16">
    <location>
        <begin position="42"/>
        <end position="153"/>
    </location>
</feature>
<evidence type="ECO:0000256" key="9">
    <source>
        <dbReference type="ARBA" id="ARBA00023136"/>
    </source>
</evidence>
<evidence type="ECO:0000259" key="15">
    <source>
        <dbReference type="Pfam" id="PF00593"/>
    </source>
</evidence>
<dbReference type="Gene3D" id="2.40.170.20">
    <property type="entry name" value="TonB-dependent receptor, beta-barrel domain"/>
    <property type="match status" value="1"/>
</dbReference>
<keyword evidence="18" id="KW-1185">Reference proteome</keyword>
<dbReference type="RefSeq" id="WP_155465091.1">
    <property type="nucleotide sequence ID" value="NZ_WNKY01000019.1"/>
</dbReference>
<dbReference type="Pfam" id="PF00593">
    <property type="entry name" value="TonB_dep_Rec_b-barrel"/>
    <property type="match status" value="1"/>
</dbReference>
<organism evidence="17 18">
    <name type="scientific">Duganella radicis</name>
    <dbReference type="NCBI Taxonomy" id="551988"/>
    <lineage>
        <taxon>Bacteria</taxon>
        <taxon>Pseudomonadati</taxon>
        <taxon>Pseudomonadota</taxon>
        <taxon>Betaproteobacteria</taxon>
        <taxon>Burkholderiales</taxon>
        <taxon>Oxalobacteraceae</taxon>
        <taxon>Telluria group</taxon>
        <taxon>Duganella</taxon>
    </lineage>
</organism>
<dbReference type="InterPro" id="IPR039426">
    <property type="entry name" value="TonB-dep_rcpt-like"/>
</dbReference>
<keyword evidence="5 11" id="KW-0812">Transmembrane</keyword>
<comment type="caution">
    <text evidence="17">The sequence shown here is derived from an EMBL/GenBank/DDBJ whole genome shotgun (WGS) entry which is preliminary data.</text>
</comment>
<reference evidence="17 18" key="1">
    <citation type="submission" date="2019-11" db="EMBL/GenBank/DDBJ databases">
        <title>Type strains purchased from KCTC, JCM and DSMZ.</title>
        <authorList>
            <person name="Lu H."/>
        </authorList>
    </citation>
    <scope>NUCLEOTIDE SEQUENCE [LARGE SCALE GENOMIC DNA]</scope>
    <source>
        <strain evidence="17 18">KCTC 22382</strain>
    </source>
</reference>
<dbReference type="AlphaFoldDB" id="A0A6L6PL61"/>
<keyword evidence="4" id="KW-0410">Iron transport</keyword>
<dbReference type="EMBL" id="WNKY01000019">
    <property type="protein sequence ID" value="MTV39419.1"/>
    <property type="molecule type" value="Genomic_DNA"/>
</dbReference>
<evidence type="ECO:0000256" key="4">
    <source>
        <dbReference type="ARBA" id="ARBA00022496"/>
    </source>
</evidence>
<keyword evidence="17" id="KW-0675">Receptor</keyword>
<dbReference type="GO" id="GO:0006826">
    <property type="term" value="P:iron ion transport"/>
    <property type="evidence" value="ECO:0007669"/>
    <property type="project" value="UniProtKB-KW"/>
</dbReference>
<dbReference type="PROSITE" id="PS52016">
    <property type="entry name" value="TONB_DEPENDENT_REC_3"/>
    <property type="match status" value="1"/>
</dbReference>
<evidence type="ECO:0000256" key="10">
    <source>
        <dbReference type="ARBA" id="ARBA00023237"/>
    </source>
</evidence>
<evidence type="ECO:0000256" key="2">
    <source>
        <dbReference type="ARBA" id="ARBA00022448"/>
    </source>
</evidence>
<dbReference type="Proteomes" id="UP000475582">
    <property type="component" value="Unassembled WGS sequence"/>
</dbReference>
<keyword evidence="10 11" id="KW-0998">Cell outer membrane</keyword>
<keyword evidence="6" id="KW-0408">Iron</keyword>
<evidence type="ECO:0000256" key="6">
    <source>
        <dbReference type="ARBA" id="ARBA00023004"/>
    </source>
</evidence>
<sequence length="750" mass="81009">MNKHLMALAVAGAFTVAHAQDRASDKIEKVEVTATRTGAVDVQQVPAAITVIKPDNLTKYGQGNLNDIANLVPAISLQEQGAGVNNITIRGLVVRGIVPSEVQDASLVAVYIDEMPVTLKSGNPDLKVLDLERIEVLQGPQGTLFGAGAMAGTVRQITQKPEFNDFFGSVEAVGSQTSKFGGTNYNLRGTVNVPVNDNVLALRVTGYTGNDSGYVLNQANGKTDNDVPTNQGRVAARLRATPDLLIDASITASNIKGGINDAYSGLAPYTTTSLIQQTSKDNLQLYNLTLNYDAGAAQLVSSTSYLHRDTLYINSGQYKATAFIFGGQLPLIASSYVIGNKLTNFAQEFRLQSKAGGPLKWTAGAFYTQGKRDLRQDQPTPGFDARFAAAKNFPGYNSQLNDNAFTPDDYFSGTQNIDSKEAALFAEATYTVWDKLDLTAGLRLFRGTQDFDLKFSGLFGNLINSTPSRPQSSIPETSNSSETSKGANPRFAAAYRLDQDHTLYASAGKGFRYGGNNQPVPFDFCGQNAPSTFEPDSLWNFEAGSKNALFDRRVIFNASAYLIKWKDVQVFNKLPCTYYFTQNAGKIRSEGVELETFFKLSRQASFGVSATFNHAYAAEKVVTGIAAQNIPEDARVPYSPKFAATAVANYSIPLAGAEEILLSAQYAHRGESFTNFAASQGSYSRIPSSNTLNATAIYKTGPYEFGVFGTNLTNGAKISDVTTNTIAIQPGDNLYMIRPRTVGVRVKARF</sequence>
<keyword evidence="8 12" id="KW-0798">TonB box</keyword>
<protein>
    <submittedName>
        <fullName evidence="17">TonB-dependent receptor plug domain-containing protein</fullName>
    </submittedName>
</protein>
<evidence type="ECO:0000313" key="18">
    <source>
        <dbReference type="Proteomes" id="UP000475582"/>
    </source>
</evidence>
<feature type="domain" description="TonB-dependent receptor-like beta-barrel" evidence="15">
    <location>
        <begin position="239"/>
        <end position="701"/>
    </location>
</feature>
<evidence type="ECO:0000259" key="16">
    <source>
        <dbReference type="Pfam" id="PF07715"/>
    </source>
</evidence>